<accession>M8DCS0</accession>
<dbReference type="EMBL" id="APBN01000009">
    <property type="protein sequence ID" value="EMT51253.1"/>
    <property type="molecule type" value="Genomic_DNA"/>
</dbReference>
<comment type="caution">
    <text evidence="2">The sequence shown here is derived from an EMBL/GenBank/DDBJ whole genome shotgun (WGS) entry which is preliminary data.</text>
</comment>
<keyword evidence="3" id="KW-1185">Reference proteome</keyword>
<feature type="transmembrane region" description="Helical" evidence="1">
    <location>
        <begin position="7"/>
        <end position="29"/>
    </location>
</feature>
<keyword evidence="1" id="KW-0472">Membrane</keyword>
<dbReference type="Proteomes" id="UP000012081">
    <property type="component" value="Unassembled WGS sequence"/>
</dbReference>
<evidence type="ECO:0000313" key="2">
    <source>
        <dbReference type="EMBL" id="EMT51253.1"/>
    </source>
</evidence>
<proteinExistence type="predicted"/>
<dbReference type="AlphaFoldDB" id="M8DCS0"/>
<organism evidence="2 3">
    <name type="scientific">Brevibacillus borstelensis AK1</name>
    <dbReference type="NCBI Taxonomy" id="1300222"/>
    <lineage>
        <taxon>Bacteria</taxon>
        <taxon>Bacillati</taxon>
        <taxon>Bacillota</taxon>
        <taxon>Bacilli</taxon>
        <taxon>Bacillales</taxon>
        <taxon>Paenibacillaceae</taxon>
        <taxon>Brevibacillus</taxon>
    </lineage>
</organism>
<feature type="transmembrane region" description="Helical" evidence="1">
    <location>
        <begin position="41"/>
        <end position="60"/>
    </location>
</feature>
<evidence type="ECO:0000313" key="3">
    <source>
        <dbReference type="Proteomes" id="UP000012081"/>
    </source>
</evidence>
<reference evidence="2 3" key="1">
    <citation type="submission" date="2013-03" db="EMBL/GenBank/DDBJ databases">
        <title>Assembly of a new bacterial strain Brevibacillus borstelensis AK1.</title>
        <authorList>
            <person name="Rajan I."/>
            <person name="PoliReddy D."/>
            <person name="Sugumar T."/>
            <person name="Rathinam K."/>
            <person name="Alqarawi S."/>
            <person name="Khalil A.B."/>
            <person name="Sivakumar N."/>
        </authorList>
    </citation>
    <scope>NUCLEOTIDE SEQUENCE [LARGE SCALE GENOMIC DNA]</scope>
    <source>
        <strain evidence="2 3">AK1</strain>
    </source>
</reference>
<name>M8DCS0_9BACL</name>
<keyword evidence="1" id="KW-0812">Transmembrane</keyword>
<dbReference type="STRING" id="1300222.I532_18572"/>
<protein>
    <submittedName>
        <fullName evidence="2">Uncharacterized protein</fullName>
    </submittedName>
</protein>
<dbReference type="OrthoDB" id="2661253at2"/>
<evidence type="ECO:0000256" key="1">
    <source>
        <dbReference type="SAM" id="Phobius"/>
    </source>
</evidence>
<keyword evidence="1" id="KW-1133">Transmembrane helix</keyword>
<dbReference type="RefSeq" id="WP_003390089.1">
    <property type="nucleotide sequence ID" value="NZ_APBN01000009.1"/>
</dbReference>
<gene>
    <name evidence="2" type="ORF">I532_18572</name>
</gene>
<sequence>MGKIIEGLVITTILYFVTLWSAFALYYWIYQIPFDHDWDLSGNFIGIFMITIPYITYGLLMRFIQDNPVRQAFTVSLVTVVCEFCRWAHQRGPVCHRRRDSTKIATARPPKKPGCTWPRFLLVNPSREEKLVHVI</sequence>